<dbReference type="RefSeq" id="WP_136335704.1">
    <property type="nucleotide sequence ID" value="NZ_QXMP01000005.1"/>
</dbReference>
<feature type="domain" description="PKD" evidence="4">
    <location>
        <begin position="2066"/>
        <end position="2147"/>
    </location>
</feature>
<feature type="domain" description="PKD" evidence="4">
    <location>
        <begin position="2456"/>
        <end position="2544"/>
    </location>
</feature>
<comment type="caution">
    <text evidence="5">The sequence shown here is derived from an EMBL/GenBank/DDBJ whole genome shotgun (WGS) entry which is preliminary data.</text>
</comment>
<dbReference type="Pfam" id="PF01344">
    <property type="entry name" value="Kelch_1"/>
    <property type="match status" value="1"/>
</dbReference>
<proteinExistence type="predicted"/>
<dbReference type="Gene3D" id="2.120.10.30">
    <property type="entry name" value="TolB, C-terminal domain"/>
    <property type="match status" value="1"/>
</dbReference>
<dbReference type="InterPro" id="IPR013783">
    <property type="entry name" value="Ig-like_fold"/>
</dbReference>
<dbReference type="SUPFAM" id="SSF49299">
    <property type="entry name" value="PKD domain"/>
    <property type="match status" value="5"/>
</dbReference>
<keyword evidence="3" id="KW-0677">Repeat</keyword>
<evidence type="ECO:0000313" key="6">
    <source>
        <dbReference type="Proteomes" id="UP000305939"/>
    </source>
</evidence>
<keyword evidence="1" id="KW-0880">Kelch repeat</keyword>
<dbReference type="EMBL" id="SSMC01000002">
    <property type="protein sequence ID" value="THD67499.1"/>
    <property type="molecule type" value="Genomic_DNA"/>
</dbReference>
<evidence type="ECO:0000256" key="2">
    <source>
        <dbReference type="ARBA" id="ARBA00022729"/>
    </source>
</evidence>
<sequence length="2769" mass="292266">MAKLLPRFSWRKSFSSYSLHAILFSVFLLISTTALRSQSVSFGQTGLQGENVTNPTSLQFGPNGKLYVAQQDGTIWEMVIERDEAAPGSGSYTVTNQNAITIIKNETPNHNDDGTINSDNVRQITGIMVTGTAENPILYVTSSDYRIGGGPDLGDDRNLDTNSGVLSRLTWDGSNWDKVDLVRGLPRCEENHSTNGISEFERNGRNYLLIQQGGNTNMGAPSNNFAGAPETFLSGALLIIDLTQLEEMETAAGGPYLDPRTGNTPFVYDLPTLNDPERMDITNSHPSFPYSATHPLYNATIDLGDPFGGNNGLNQAFTEVGGPVQIFSPGYRNAYDVVITQGGLIYTSDNGPNATWGGPPVIYDNSNTVKGDNSNTTYEPALGDYVTNQFNLTSGITHGDQLHYIGTINDPNGTYYGGHPAPVRAFPSRAGIIKYVYQGGNWINDGAYSLSDLLDGTSGYFKSSFSLADFPDDPRQGDYTTNEISNPDLNILDIVGSSTNGICEFTASNFNGAMQGDLLTASWSGKINRYKLGAGGTTLVSKNNSFLSGFGSQPLDLIAQGDNAIFPGTIWAVTFGANNITIFEPADFVSCLLPGDPDYDASLDYDNDGYTNEDEVLNGTDLCSGGSRPNDFDEDGVSDLLDDDDDNDGIPDIQDAFAIDAANGLTTNLPVQFPFWNNDPGTGFFGLGFTGLMLDPDFSTDYLNQYVEENLSFGGAAGKATVDVVSPGSALTSQNDQDYGFQFGVNVDENSNPFTIQVGIDTPFNGTLPESGQEYGVFIGNGDQDNYLKLVISEGQNANDGLAGFNLLLEDNGTIINTQKFDVAGILEASDMILYLGVNPSLGEVQAYYSIDGGLSIESLGTAVTLPGTFLNTADAKGLAVGLISTSGQAPSFTATWDFINITEDQPGVLQANTTSLDFGTLQINSAQNNLSLDLTNLGGATAPKIAVTELNFSGTDALLFDTNASLPLEIGPGETKIIPVNILPDSEPRTVSASLEVVHSGTNSPLDFPLTAEFVEVLNTTVIRVNTGGGQENYESKVFEADQFFTGGKVYTNNQADVPTLFKSERSASPPQFAYNFPVPDGDYQVNLYFAEIYWGATGGGTGGIGSRIFDVTIEDNLVLDDLDIFAEVGAESVLVKPFNVVVADGQLNIAFNAASAVGGNDQPKISAIEILSTQNKIPNPQISSSVTSGPAPLFVDFNGSGSSDDDGIIAYSWDFGDGSVSEQINPSNIFTTPGLYTVSLTVTDTRGAVNTTSVEIEVTDGNNNDFSLRVNAGGSSVNYAGKTYLNDQYFTNGTSFQNTNATVPDLFITERTSPLDFQYNFPVANGDYLVSLYFAEIYWGAPGGKEGGVGSRVFDVEMEGATILDDFDIYAEAGAEVPINRSFVATVNDGILDLVFTSDPSKGGVDQPKVSAIEIIGVDGGNFPVLTLLDIPDRTSVVDEVIDFGVSASGGDPSENITYAISGQPNGVDIEPTNGQIFGVIESSALQGGPQGNGVHNVTVTVSQPSSNTVEKQFEWIVTPANSSWTLKPQVENYTARHECGFVQAGTKFYLLGGRESATTMEVYDYQTNIWSALQTVAPKDFNHIQPVLYDGLIWIVGGFQTNNYPNEVSLDHVWIFNPATESWYQGPAIPEGRKRGSAGTVVYNNKIYLIGGNTQGHDGGYVPYFDVFDPATGKWTSLPDAPRARDHFQAVVINGKLYAAAGRLTGGEGGVFGPAIPEVDVYDFGSGTWTTLSQEKNIPTPRASAASVAYNGKVYVMGGEAESSAITQAFKITEIYDPIIGSWSTGPEMNFGRHGTQAIVSGQGIHITGGSPKRGGGNQKNMEYLNIDAPQGNPSNASELQVTEIVSFNPGETKIVAFNITGGNVGVWLNSIQTIGANAGEFNVVSSDVSNRLLSSGNTYTITVKHTGSLDEVVVPLEISFNDGESAIINLVIGNPPIGDAVTSFSLVNADTNNDLFTINDGDLIDVNQIVGVGLNIRANTNPSQVGSVVFSLQGPISVNKKESVAPYAIFGDVSGNYNPGALPEGNYVLSATPYSESKGNGTPGATLLINFSIGQPSDDIPPTALATADIVAGGVPLSVTFTGSGSSPGANAIAAYEWDFGDGNSSSEIDPTHIFEQSGVFTVTLLVTDTEGLSDTATLEITVNDPVNNGPIAIATSDITSGEVPLTVNFDGSGSTQGDNPIVSYAWDFGDGNTSGIAEPVHEYTAPGVYTAVLTVVDELGLESTDEIEITVNDIVPEGDAVISFTLINADTDADLLILSEGIIVDATAVNGTGLNIRANTNPLQVGSVVLQLTGPVGNLRTESVAPYALFGDSGGNYFGQALPEGNYTITATPFSASGGGGTPGTPLTINFSIGDPVIVVGPTAIATSNLQSGEAPLEILFNGSGSLEGDNPIINYAWDFGDGGSSEQPDPTYNYNTPGNYTATLTVTDDQGLQDSDQLIISVSGPVITGPTAIAVSDVTSGEAPFEINFNGSGSVQGDNPITTYSWDFGDGGTSDLADPTYTYLTPGSFLAVLTVTDDQGLQATDEINITVTPPAPEADQVVSFTLINAATDNDLFDITEGIIIDLNSIGTPSLNIRANTSPAVVGSVIMQLSGPVSNSRTESVAPYALFGDSSGNYFNGSLTPGDYSLTATPYTAGGGGGTAGTPLVINFSVVNTQTKSGTIAPDSSLGEETVLSEEVLLYPNPTNYTLNISGLSSTDISQEARFYMHDIKGALLKTFTPNGVESADGYALPVDDLQQGVYLLSLESNGRVLLRKRFVVMKQ</sequence>
<dbReference type="InterPro" id="IPR035986">
    <property type="entry name" value="PKD_dom_sf"/>
</dbReference>
<dbReference type="SMART" id="SM00612">
    <property type="entry name" value="Kelch"/>
    <property type="match status" value="4"/>
</dbReference>
<feature type="domain" description="PKD" evidence="4">
    <location>
        <begin position="2367"/>
        <end position="2437"/>
    </location>
</feature>
<keyword evidence="2" id="KW-0732">Signal</keyword>
<dbReference type="Pfam" id="PF18962">
    <property type="entry name" value="Por_Secre_tail"/>
    <property type="match status" value="1"/>
</dbReference>
<feature type="domain" description="PKD" evidence="4">
    <location>
        <begin position="1180"/>
        <end position="1265"/>
    </location>
</feature>
<dbReference type="SMART" id="SM00089">
    <property type="entry name" value="PKD"/>
    <property type="match status" value="5"/>
</dbReference>
<accession>A0A4S3M1R2</accession>
<dbReference type="InterPro" id="IPR000601">
    <property type="entry name" value="PKD_dom"/>
</dbReference>
<dbReference type="PROSITE" id="PS50093">
    <property type="entry name" value="PKD"/>
    <property type="match status" value="5"/>
</dbReference>
<dbReference type="InterPro" id="IPR026444">
    <property type="entry name" value="Secre_tail"/>
</dbReference>
<dbReference type="Gene3D" id="2.60.120.430">
    <property type="entry name" value="Galactose-binding lectin"/>
    <property type="match status" value="2"/>
</dbReference>
<organism evidence="5 6">
    <name type="scientific">Robertkochia marina</name>
    <dbReference type="NCBI Taxonomy" id="1227945"/>
    <lineage>
        <taxon>Bacteria</taxon>
        <taxon>Pseudomonadati</taxon>
        <taxon>Bacteroidota</taxon>
        <taxon>Flavobacteriia</taxon>
        <taxon>Flavobacteriales</taxon>
        <taxon>Flavobacteriaceae</taxon>
        <taxon>Robertkochia</taxon>
    </lineage>
</organism>
<dbReference type="Gene3D" id="2.60.40.10">
    <property type="entry name" value="Immunoglobulins"/>
    <property type="match status" value="5"/>
</dbReference>
<name>A0A4S3M1R2_9FLAO</name>
<dbReference type="InterPro" id="IPR021720">
    <property type="entry name" value="Malectin_dom"/>
</dbReference>
<dbReference type="Pfam" id="PF11721">
    <property type="entry name" value="Malectin"/>
    <property type="match status" value="2"/>
</dbReference>
<gene>
    <name evidence="5" type="ORF">E7Z59_07505</name>
</gene>
<evidence type="ECO:0000256" key="3">
    <source>
        <dbReference type="ARBA" id="ARBA00022737"/>
    </source>
</evidence>
<dbReference type="InterPro" id="IPR015915">
    <property type="entry name" value="Kelch-typ_b-propeller"/>
</dbReference>
<dbReference type="PANTHER" id="PTHR24412:SF489">
    <property type="entry name" value="RING FINGER DOMAIN AND KELCH REPEAT-CONTAINING PROTEIN DDB_G0271372"/>
    <property type="match status" value="1"/>
</dbReference>
<dbReference type="PANTHER" id="PTHR24412">
    <property type="entry name" value="KELCH PROTEIN"/>
    <property type="match status" value="1"/>
</dbReference>
<dbReference type="SUPFAM" id="SSF117281">
    <property type="entry name" value="Kelch motif"/>
    <property type="match status" value="1"/>
</dbReference>
<dbReference type="InterPro" id="IPR022409">
    <property type="entry name" value="PKD/Chitinase_dom"/>
</dbReference>
<dbReference type="InterPro" id="IPR006652">
    <property type="entry name" value="Kelch_1"/>
</dbReference>
<dbReference type="CDD" id="cd00146">
    <property type="entry name" value="PKD"/>
    <property type="match status" value="5"/>
</dbReference>
<protein>
    <submittedName>
        <fullName evidence="5">PKD domain-containing protein</fullName>
    </submittedName>
</protein>
<dbReference type="InterPro" id="IPR008979">
    <property type="entry name" value="Galactose-bd-like_sf"/>
</dbReference>
<keyword evidence="6" id="KW-1185">Reference proteome</keyword>
<dbReference type="Proteomes" id="UP000305939">
    <property type="component" value="Unassembled WGS sequence"/>
</dbReference>
<evidence type="ECO:0000256" key="1">
    <source>
        <dbReference type="ARBA" id="ARBA00022441"/>
    </source>
</evidence>
<dbReference type="Gene3D" id="2.120.10.80">
    <property type="entry name" value="Kelch-type beta propeller"/>
    <property type="match status" value="2"/>
</dbReference>
<dbReference type="OrthoDB" id="996574at2"/>
<evidence type="ECO:0000259" key="4">
    <source>
        <dbReference type="PROSITE" id="PS50093"/>
    </source>
</evidence>
<evidence type="ECO:0000313" key="5">
    <source>
        <dbReference type="EMBL" id="THD67499.1"/>
    </source>
</evidence>
<feature type="domain" description="PKD" evidence="4">
    <location>
        <begin position="2155"/>
        <end position="2236"/>
    </location>
</feature>
<reference evidence="5 6" key="1">
    <citation type="submission" date="2019-04" db="EMBL/GenBank/DDBJ databases">
        <title>Draft genome sequence of Robertkochia marina CC-AMO-30D.</title>
        <authorList>
            <person name="Hameed A."/>
            <person name="Lin S.-Y."/>
            <person name="Shahina M."/>
            <person name="Lai W.-A."/>
            <person name="Young C.-C."/>
        </authorList>
    </citation>
    <scope>NUCLEOTIDE SEQUENCE [LARGE SCALE GENOMIC DNA]</scope>
    <source>
        <strain evidence="5 6">CC-AMO-30D</strain>
    </source>
</reference>
<dbReference type="NCBIfam" id="TIGR04183">
    <property type="entry name" value="Por_Secre_tail"/>
    <property type="match status" value="1"/>
</dbReference>
<dbReference type="InterPro" id="IPR011042">
    <property type="entry name" value="6-blade_b-propeller_TolB-like"/>
</dbReference>
<dbReference type="Pfam" id="PF24681">
    <property type="entry name" value="Kelch_KLHDC2_KLHL20_DRC7"/>
    <property type="match status" value="1"/>
</dbReference>
<dbReference type="SUPFAM" id="SSF49785">
    <property type="entry name" value="Galactose-binding domain-like"/>
    <property type="match status" value="2"/>
</dbReference>
<dbReference type="Pfam" id="PF18911">
    <property type="entry name" value="PKD_4"/>
    <property type="match status" value="5"/>
</dbReference>